<name>A0A9D4DCS8_DREPO</name>
<evidence type="ECO:0000313" key="2">
    <source>
        <dbReference type="EMBL" id="KAH3746969.1"/>
    </source>
</evidence>
<evidence type="ECO:0000256" key="1">
    <source>
        <dbReference type="SAM" id="MobiDB-lite"/>
    </source>
</evidence>
<dbReference type="Proteomes" id="UP000828390">
    <property type="component" value="Unassembled WGS sequence"/>
</dbReference>
<organism evidence="2 3">
    <name type="scientific">Dreissena polymorpha</name>
    <name type="common">Zebra mussel</name>
    <name type="synonym">Mytilus polymorpha</name>
    <dbReference type="NCBI Taxonomy" id="45954"/>
    <lineage>
        <taxon>Eukaryota</taxon>
        <taxon>Metazoa</taxon>
        <taxon>Spiralia</taxon>
        <taxon>Lophotrochozoa</taxon>
        <taxon>Mollusca</taxon>
        <taxon>Bivalvia</taxon>
        <taxon>Autobranchia</taxon>
        <taxon>Heteroconchia</taxon>
        <taxon>Euheterodonta</taxon>
        <taxon>Imparidentia</taxon>
        <taxon>Neoheterodontei</taxon>
        <taxon>Myida</taxon>
        <taxon>Dreissenoidea</taxon>
        <taxon>Dreissenidae</taxon>
        <taxon>Dreissena</taxon>
    </lineage>
</organism>
<dbReference type="AlphaFoldDB" id="A0A9D4DCS8"/>
<protein>
    <submittedName>
        <fullName evidence="2">Uncharacterized protein</fullName>
    </submittedName>
</protein>
<keyword evidence="3" id="KW-1185">Reference proteome</keyword>
<proteinExistence type="predicted"/>
<feature type="region of interest" description="Disordered" evidence="1">
    <location>
        <begin position="51"/>
        <end position="89"/>
    </location>
</feature>
<comment type="caution">
    <text evidence="2">The sequence shown here is derived from an EMBL/GenBank/DDBJ whole genome shotgun (WGS) entry which is preliminary data.</text>
</comment>
<reference evidence="2" key="2">
    <citation type="submission" date="2020-11" db="EMBL/GenBank/DDBJ databases">
        <authorList>
            <person name="McCartney M.A."/>
            <person name="Auch B."/>
            <person name="Kono T."/>
            <person name="Mallez S."/>
            <person name="Becker A."/>
            <person name="Gohl D.M."/>
            <person name="Silverstein K.A.T."/>
            <person name="Koren S."/>
            <person name="Bechman K.B."/>
            <person name="Herman A."/>
            <person name="Abrahante J.E."/>
            <person name="Garbe J."/>
        </authorList>
    </citation>
    <scope>NUCLEOTIDE SEQUENCE</scope>
    <source>
        <strain evidence="2">Duluth1</strain>
        <tissue evidence="2">Whole animal</tissue>
    </source>
</reference>
<gene>
    <name evidence="2" type="ORF">DPMN_181389</name>
</gene>
<dbReference type="EMBL" id="JAIWYP010000010">
    <property type="protein sequence ID" value="KAH3746969.1"/>
    <property type="molecule type" value="Genomic_DNA"/>
</dbReference>
<sequence length="115" mass="12640">MSSYKLVNTHTAVVEQTLLSIRRLQCRQAAVIVSSVSKPYRGEVVELCPPRPPSLVDDDADEKSSRGTIASDEDADDTKLIGGGNGDDFKDGYRYMDCDDCIRKVVVKRGIDVFA</sequence>
<evidence type="ECO:0000313" key="3">
    <source>
        <dbReference type="Proteomes" id="UP000828390"/>
    </source>
</evidence>
<reference evidence="2" key="1">
    <citation type="journal article" date="2019" name="bioRxiv">
        <title>The Genome of the Zebra Mussel, Dreissena polymorpha: A Resource for Invasive Species Research.</title>
        <authorList>
            <person name="McCartney M.A."/>
            <person name="Auch B."/>
            <person name="Kono T."/>
            <person name="Mallez S."/>
            <person name="Zhang Y."/>
            <person name="Obille A."/>
            <person name="Becker A."/>
            <person name="Abrahante J.E."/>
            <person name="Garbe J."/>
            <person name="Badalamenti J.P."/>
            <person name="Herman A."/>
            <person name="Mangelson H."/>
            <person name="Liachko I."/>
            <person name="Sullivan S."/>
            <person name="Sone E.D."/>
            <person name="Koren S."/>
            <person name="Silverstein K.A.T."/>
            <person name="Beckman K.B."/>
            <person name="Gohl D.M."/>
        </authorList>
    </citation>
    <scope>NUCLEOTIDE SEQUENCE</scope>
    <source>
        <strain evidence="2">Duluth1</strain>
        <tissue evidence="2">Whole animal</tissue>
    </source>
</reference>
<accession>A0A9D4DCS8</accession>